<dbReference type="KEGG" id="psco:LY89DRAFT_742861"/>
<accession>A0A132B5V2</accession>
<dbReference type="Proteomes" id="UP000070700">
    <property type="component" value="Unassembled WGS sequence"/>
</dbReference>
<feature type="region of interest" description="Disordered" evidence="1">
    <location>
        <begin position="136"/>
        <end position="179"/>
    </location>
</feature>
<feature type="region of interest" description="Disordered" evidence="1">
    <location>
        <begin position="1"/>
        <end position="78"/>
    </location>
</feature>
<feature type="compositionally biased region" description="Low complexity" evidence="1">
    <location>
        <begin position="1"/>
        <end position="30"/>
    </location>
</feature>
<reference evidence="2 3" key="1">
    <citation type="submission" date="2015-10" db="EMBL/GenBank/DDBJ databases">
        <title>Full genome of DAOMC 229536 Phialocephala scopiformis, a fungal endophyte of spruce producing the potent anti-insectan compound rugulosin.</title>
        <authorList>
            <consortium name="DOE Joint Genome Institute"/>
            <person name="Walker A.K."/>
            <person name="Frasz S.L."/>
            <person name="Seifert K.A."/>
            <person name="Miller J.D."/>
            <person name="Mondo S.J."/>
            <person name="Labutti K."/>
            <person name="Lipzen A."/>
            <person name="Dockter R."/>
            <person name="Kennedy M."/>
            <person name="Grigoriev I.V."/>
            <person name="Spatafora J.W."/>
        </authorList>
    </citation>
    <scope>NUCLEOTIDE SEQUENCE [LARGE SCALE GENOMIC DNA]</scope>
    <source>
        <strain evidence="2 3">CBS 120377</strain>
    </source>
</reference>
<feature type="compositionally biased region" description="Basic and acidic residues" evidence="1">
    <location>
        <begin position="167"/>
        <end position="179"/>
    </location>
</feature>
<proteinExistence type="predicted"/>
<feature type="compositionally biased region" description="Basic and acidic residues" evidence="1">
    <location>
        <begin position="136"/>
        <end position="158"/>
    </location>
</feature>
<name>A0A132B5V2_MOLSC</name>
<sequence>MADANAPPAKKATKGKAAAAAKKTRPAASKVFKYSDPSTLANQEPVDVTFLMWPKSEEEEEEEEEEDDDSDDDKAEVGPLQAILDGFENEREKAYSEAFDSFVKEKGIFSGGELIDLRKKVSAPFEKRADVAREEAVRSGRMKKDEAKAIKGISDKDRKEKRKNKRMLQDRLNEIQRERNTAVHEALNKGGPKAMTVAAG</sequence>
<feature type="compositionally biased region" description="Acidic residues" evidence="1">
    <location>
        <begin position="57"/>
        <end position="74"/>
    </location>
</feature>
<dbReference type="GeneID" id="28830611"/>
<evidence type="ECO:0000313" key="3">
    <source>
        <dbReference type="Proteomes" id="UP000070700"/>
    </source>
</evidence>
<gene>
    <name evidence="2" type="ORF">LY89DRAFT_742861</name>
</gene>
<keyword evidence="3" id="KW-1185">Reference proteome</keyword>
<protein>
    <submittedName>
        <fullName evidence="2">Uncharacterized protein</fullName>
    </submittedName>
</protein>
<dbReference type="InParanoid" id="A0A132B5V2"/>
<dbReference type="EMBL" id="KQ947439">
    <property type="protein sequence ID" value="KUJ07633.1"/>
    <property type="molecule type" value="Genomic_DNA"/>
</dbReference>
<evidence type="ECO:0000256" key="1">
    <source>
        <dbReference type="SAM" id="MobiDB-lite"/>
    </source>
</evidence>
<dbReference type="AlphaFoldDB" id="A0A132B5V2"/>
<organism evidence="2 3">
    <name type="scientific">Mollisia scopiformis</name>
    <name type="common">Conifer needle endophyte fungus</name>
    <name type="synonym">Phialocephala scopiformis</name>
    <dbReference type="NCBI Taxonomy" id="149040"/>
    <lineage>
        <taxon>Eukaryota</taxon>
        <taxon>Fungi</taxon>
        <taxon>Dikarya</taxon>
        <taxon>Ascomycota</taxon>
        <taxon>Pezizomycotina</taxon>
        <taxon>Leotiomycetes</taxon>
        <taxon>Helotiales</taxon>
        <taxon>Mollisiaceae</taxon>
        <taxon>Mollisia</taxon>
    </lineage>
</organism>
<dbReference type="RefSeq" id="XP_018061988.1">
    <property type="nucleotide sequence ID" value="XM_018220885.1"/>
</dbReference>
<evidence type="ECO:0000313" key="2">
    <source>
        <dbReference type="EMBL" id="KUJ07633.1"/>
    </source>
</evidence>